<dbReference type="OrthoDB" id="58570at2759"/>
<dbReference type="GO" id="GO:0034727">
    <property type="term" value="P:piecemeal microautophagy of the nucleus"/>
    <property type="evidence" value="ECO:0007669"/>
    <property type="project" value="TreeGrafter"/>
</dbReference>
<comment type="subcellular location">
    <subcellularLocation>
        <location evidence="3">Endosome</location>
        <location evidence="3">Multivesicular body membrane</location>
        <topology evidence="3">Single-pass type II membrane protein</topology>
    </subcellularLocation>
    <subcellularLocation>
        <location evidence="2">Prevacuolar compartment membrane</location>
        <topology evidence="2">Single-pass type II membrane protein</topology>
    </subcellularLocation>
</comment>
<evidence type="ECO:0000256" key="6">
    <source>
        <dbReference type="ARBA" id="ARBA00013279"/>
    </source>
</evidence>
<evidence type="ECO:0000256" key="2">
    <source>
        <dbReference type="ARBA" id="ARBA00004270"/>
    </source>
</evidence>
<evidence type="ECO:0000256" key="1">
    <source>
        <dbReference type="ARBA" id="ARBA00001024"/>
    </source>
</evidence>
<dbReference type="GO" id="GO:0004806">
    <property type="term" value="F:triacylglycerol lipase activity"/>
    <property type="evidence" value="ECO:0007669"/>
    <property type="project" value="UniProtKB-EC"/>
</dbReference>
<dbReference type="VEuPathDB" id="FungiDB:PV08_00805"/>
<keyword evidence="17" id="KW-0472">Membrane</keyword>
<comment type="similarity">
    <text evidence="4">Belongs to the AB hydrolase superfamily. Lipase family.</text>
</comment>
<dbReference type="PANTHER" id="PTHR47175">
    <property type="entry name" value="LIPASE ATG15-RELATED"/>
    <property type="match status" value="1"/>
</dbReference>
<evidence type="ECO:0000256" key="3">
    <source>
        <dbReference type="ARBA" id="ARBA00004343"/>
    </source>
</evidence>
<dbReference type="GO" id="GO:0032585">
    <property type="term" value="C:multivesicular body membrane"/>
    <property type="evidence" value="ECO:0007669"/>
    <property type="project" value="UniProtKB-SubCell"/>
</dbReference>
<organism evidence="23 24">
    <name type="scientific">Exophiala spinifera</name>
    <dbReference type="NCBI Taxonomy" id="91928"/>
    <lineage>
        <taxon>Eukaryota</taxon>
        <taxon>Fungi</taxon>
        <taxon>Dikarya</taxon>
        <taxon>Ascomycota</taxon>
        <taxon>Pezizomycotina</taxon>
        <taxon>Eurotiomycetes</taxon>
        <taxon>Chaetothyriomycetidae</taxon>
        <taxon>Chaetothyriales</taxon>
        <taxon>Herpotrichiellaceae</taxon>
        <taxon>Exophiala</taxon>
    </lineage>
</organism>
<dbReference type="GeneID" id="27327888"/>
<dbReference type="GO" id="GO:0005775">
    <property type="term" value="C:vacuolar lumen"/>
    <property type="evidence" value="ECO:0007669"/>
    <property type="project" value="TreeGrafter"/>
</dbReference>
<protein>
    <recommendedName>
        <fullName evidence="7">Putative lipase ATG15</fullName>
        <ecNumber evidence="6">3.1.1.3</ecNumber>
    </recommendedName>
    <alternativeName>
        <fullName evidence="20">Autophagy-related protein 15</fullName>
    </alternativeName>
    <alternativeName>
        <fullName evidence="8">Putative lipase atg15</fullName>
    </alternativeName>
</protein>
<name>A0A0D2BNX2_9EURO</name>
<feature type="signal peptide" evidence="21">
    <location>
        <begin position="1"/>
        <end position="23"/>
    </location>
</feature>
<dbReference type="PANTHER" id="PTHR47175:SF2">
    <property type="entry name" value="LIPASE ATG15-RELATED"/>
    <property type="match status" value="1"/>
</dbReference>
<dbReference type="GO" id="GO:0046461">
    <property type="term" value="P:neutral lipid catabolic process"/>
    <property type="evidence" value="ECO:0007669"/>
    <property type="project" value="TreeGrafter"/>
</dbReference>
<dbReference type="RefSeq" id="XP_016240446.1">
    <property type="nucleotide sequence ID" value="XM_016375170.1"/>
</dbReference>
<keyword evidence="11" id="KW-0378">Hydrolase</keyword>
<keyword evidence="12" id="KW-0442">Lipid degradation</keyword>
<dbReference type="GO" id="GO:0034496">
    <property type="term" value="P:multivesicular body membrane disassembly"/>
    <property type="evidence" value="ECO:0007669"/>
    <property type="project" value="TreeGrafter"/>
</dbReference>
<keyword evidence="15" id="KW-0072">Autophagy</keyword>
<evidence type="ECO:0000259" key="22">
    <source>
        <dbReference type="Pfam" id="PF01764"/>
    </source>
</evidence>
<evidence type="ECO:0000256" key="5">
    <source>
        <dbReference type="ARBA" id="ARBA00011137"/>
    </source>
</evidence>
<evidence type="ECO:0000313" key="23">
    <source>
        <dbReference type="EMBL" id="KIW20230.1"/>
    </source>
</evidence>
<dbReference type="GO" id="GO:0004620">
    <property type="term" value="F:phospholipase activity"/>
    <property type="evidence" value="ECO:0007669"/>
    <property type="project" value="TreeGrafter"/>
</dbReference>
<evidence type="ECO:0000256" key="20">
    <source>
        <dbReference type="ARBA" id="ARBA00029828"/>
    </source>
</evidence>
<evidence type="ECO:0000256" key="7">
    <source>
        <dbReference type="ARBA" id="ARBA00018542"/>
    </source>
</evidence>
<evidence type="ECO:0000256" key="10">
    <source>
        <dbReference type="ARBA" id="ARBA00022753"/>
    </source>
</evidence>
<dbReference type="EMBL" id="KN847492">
    <property type="protein sequence ID" value="KIW20230.1"/>
    <property type="molecule type" value="Genomic_DNA"/>
</dbReference>
<keyword evidence="9" id="KW-0812">Transmembrane</keyword>
<evidence type="ECO:0000256" key="14">
    <source>
        <dbReference type="ARBA" id="ARBA00022989"/>
    </source>
</evidence>
<dbReference type="Pfam" id="PF01764">
    <property type="entry name" value="Lipase_3"/>
    <property type="match status" value="1"/>
</dbReference>
<feature type="chain" id="PRO_5002239233" description="Putative lipase ATG15" evidence="21">
    <location>
        <begin position="24"/>
        <end position="416"/>
    </location>
</feature>
<dbReference type="HOGENOM" id="CLU_028295_0_0_1"/>
<comment type="catalytic activity">
    <reaction evidence="1">
        <text>a triacylglycerol + H2O = a diacylglycerol + a fatty acid + H(+)</text>
        <dbReference type="Rhea" id="RHEA:12044"/>
        <dbReference type="ChEBI" id="CHEBI:15377"/>
        <dbReference type="ChEBI" id="CHEBI:15378"/>
        <dbReference type="ChEBI" id="CHEBI:17855"/>
        <dbReference type="ChEBI" id="CHEBI:18035"/>
        <dbReference type="ChEBI" id="CHEBI:28868"/>
        <dbReference type="EC" id="3.1.1.3"/>
    </reaction>
</comment>
<evidence type="ECO:0000256" key="16">
    <source>
        <dbReference type="ARBA" id="ARBA00023098"/>
    </source>
</evidence>
<dbReference type="SUPFAM" id="SSF53474">
    <property type="entry name" value="alpha/beta-Hydrolases"/>
    <property type="match status" value="1"/>
</dbReference>
<evidence type="ECO:0000256" key="8">
    <source>
        <dbReference type="ARBA" id="ARBA00019241"/>
    </source>
</evidence>
<comment type="subunit">
    <text evidence="5">Binds to both phosphatidylinositol (PI) and phosphatidylinositol 3,5-bisphosphate (PIP2).</text>
</comment>
<evidence type="ECO:0000256" key="4">
    <source>
        <dbReference type="ARBA" id="ARBA00010701"/>
    </source>
</evidence>
<evidence type="ECO:0000256" key="17">
    <source>
        <dbReference type="ARBA" id="ARBA00023136"/>
    </source>
</evidence>
<keyword evidence="13" id="KW-0735">Signal-anchor</keyword>
<keyword evidence="21" id="KW-0732">Signal</keyword>
<dbReference type="AlphaFoldDB" id="A0A0D2BNX2"/>
<accession>A0A0D2BNX2</accession>
<evidence type="ECO:0000256" key="9">
    <source>
        <dbReference type="ARBA" id="ARBA00022692"/>
    </source>
</evidence>
<sequence length="416" mass="46165">MKAHDILTLVLATIAVLSGGVGATVEAEFTLEHVFFHGFGNSSRAGDFHAISASDHRLLQVTADNKYEPPQPLAVHTKTLYLSRRTLHSHESLEKRTVGGVQQYLGSTEKDEWEDHPANVPDVSNKPTEINLAKMCSDTYAFAPSEPGWLNSSLGFNRSDSFGWVGDGLRGHVFSDKRNETVIVAFKGTTIDPRDKWRNNDRLNDNLLFSCCCASQRPDPFWYGPVCDCDSDTFQCNATCVTQELLQKDRYYPTAIAVMQNVTSWYPNASFWVIGHSLGGAVASLVGLTYNMPSITFEAPPQRLPAQRLGIAIPPHTADYHIGNTADPVFMGACNGYFSTCSIAGYAFESQCHTGKRCVYDTVSDKGWHMNINNHRLNVVIPDVLESYNSTPICESDDECVDCFNWNFNSSQTHRP</sequence>
<dbReference type="GO" id="GO:0006660">
    <property type="term" value="P:phosphatidylserine catabolic process"/>
    <property type="evidence" value="ECO:0007669"/>
    <property type="project" value="TreeGrafter"/>
</dbReference>
<keyword evidence="10" id="KW-0967">Endosome</keyword>
<dbReference type="InterPro" id="IPR029058">
    <property type="entry name" value="AB_hydrolase_fold"/>
</dbReference>
<dbReference type="STRING" id="91928.A0A0D2BNX2"/>
<dbReference type="Gene3D" id="3.40.50.1820">
    <property type="entry name" value="alpha/beta hydrolase"/>
    <property type="match status" value="1"/>
</dbReference>
<keyword evidence="16" id="KW-0443">Lipid metabolism</keyword>
<dbReference type="InterPro" id="IPR002921">
    <property type="entry name" value="Fungal_lipase-type"/>
</dbReference>
<dbReference type="Proteomes" id="UP000053328">
    <property type="component" value="Unassembled WGS sequence"/>
</dbReference>
<evidence type="ECO:0000256" key="12">
    <source>
        <dbReference type="ARBA" id="ARBA00022963"/>
    </source>
</evidence>
<reference evidence="23 24" key="1">
    <citation type="submission" date="2015-01" db="EMBL/GenBank/DDBJ databases">
        <title>The Genome Sequence of Exophiala spinifera CBS89968.</title>
        <authorList>
            <consortium name="The Broad Institute Genomics Platform"/>
            <person name="Cuomo C."/>
            <person name="de Hoog S."/>
            <person name="Gorbushina A."/>
            <person name="Stielow B."/>
            <person name="Teixiera M."/>
            <person name="Abouelleil A."/>
            <person name="Chapman S.B."/>
            <person name="Priest M."/>
            <person name="Young S.K."/>
            <person name="Wortman J."/>
            <person name="Nusbaum C."/>
            <person name="Birren B."/>
        </authorList>
    </citation>
    <scope>NUCLEOTIDE SEQUENCE [LARGE SCALE GENOMIC DNA]</scope>
    <source>
        <strain evidence="23 24">CBS 89968</strain>
    </source>
</reference>
<evidence type="ECO:0000256" key="15">
    <source>
        <dbReference type="ARBA" id="ARBA00023006"/>
    </source>
</evidence>
<dbReference type="InterPro" id="IPR050805">
    <property type="entry name" value="ATG15_Lipase"/>
</dbReference>
<comment type="function">
    <text evidence="19">Lipase which is essential for lysis of subvacuolar cytoplasm to vacuole targeted bodies and intravacuolar autophagic bodies. Involved in the lysis of intravacuolar multivesicular body (MVB) vesicles. The intravacuolar membrane disintegration by ATG15 is critical to life span extension.</text>
</comment>
<evidence type="ECO:0000256" key="21">
    <source>
        <dbReference type="SAM" id="SignalP"/>
    </source>
</evidence>
<gene>
    <name evidence="23" type="ORF">PV08_00805</name>
</gene>
<evidence type="ECO:0000256" key="11">
    <source>
        <dbReference type="ARBA" id="ARBA00022801"/>
    </source>
</evidence>
<dbReference type="EC" id="3.1.1.3" evidence="6"/>
<evidence type="ECO:0000256" key="13">
    <source>
        <dbReference type="ARBA" id="ARBA00022968"/>
    </source>
</evidence>
<keyword evidence="14" id="KW-1133">Transmembrane helix</keyword>
<evidence type="ECO:0000256" key="18">
    <source>
        <dbReference type="ARBA" id="ARBA00023180"/>
    </source>
</evidence>
<keyword evidence="18" id="KW-0325">Glycoprotein</keyword>
<proteinExistence type="inferred from homology"/>
<evidence type="ECO:0000256" key="19">
    <source>
        <dbReference type="ARBA" id="ARBA00024663"/>
    </source>
</evidence>
<feature type="domain" description="Fungal lipase-type" evidence="22">
    <location>
        <begin position="252"/>
        <end position="289"/>
    </location>
</feature>
<keyword evidence="24" id="KW-1185">Reference proteome</keyword>
<evidence type="ECO:0000313" key="24">
    <source>
        <dbReference type="Proteomes" id="UP000053328"/>
    </source>
</evidence>